<keyword evidence="1" id="KW-0732">Signal</keyword>
<keyword evidence="3" id="KW-1185">Reference proteome</keyword>
<dbReference type="EMBL" id="JAZGUE010000007">
    <property type="protein sequence ID" value="KAL2264739.1"/>
    <property type="molecule type" value="Genomic_DNA"/>
</dbReference>
<evidence type="ECO:0000313" key="3">
    <source>
        <dbReference type="Proteomes" id="UP001600064"/>
    </source>
</evidence>
<organism evidence="2 3">
    <name type="scientific">Remersonia thermophila</name>
    <dbReference type="NCBI Taxonomy" id="72144"/>
    <lineage>
        <taxon>Eukaryota</taxon>
        <taxon>Fungi</taxon>
        <taxon>Dikarya</taxon>
        <taxon>Ascomycota</taxon>
        <taxon>Pezizomycotina</taxon>
        <taxon>Sordariomycetes</taxon>
        <taxon>Sordariomycetidae</taxon>
        <taxon>Sordariales</taxon>
        <taxon>Sordariales incertae sedis</taxon>
        <taxon>Remersonia</taxon>
    </lineage>
</organism>
<gene>
    <name evidence="2" type="ORF">VTJ83DRAFT_7249</name>
</gene>
<evidence type="ECO:0000313" key="2">
    <source>
        <dbReference type="EMBL" id="KAL2264739.1"/>
    </source>
</evidence>
<proteinExistence type="predicted"/>
<sequence length="224" mass="23722">MRQPSFSILWLLLAPQLEAHQMPTAIRKMPPDQGAKFHHEYCAFVDPDTSSPTHAPAHAHAAARRSLDHGDRALPWANASAELPFRPPFALLADLENGTGGDTPAPWRLFHRARAALALLEKRQWACPKGTRSCDTIGHPNSCCNESETCVPVEDTGLGPVGCCPAGAACGGGVVGCADGSTACASEIGGGCCLPGYICQGVGCTFFFSLPQANPLDRADKRWC</sequence>
<evidence type="ECO:0000256" key="1">
    <source>
        <dbReference type="SAM" id="SignalP"/>
    </source>
</evidence>
<feature type="signal peptide" evidence="1">
    <location>
        <begin position="1"/>
        <end position="19"/>
    </location>
</feature>
<dbReference type="Proteomes" id="UP001600064">
    <property type="component" value="Unassembled WGS sequence"/>
</dbReference>
<protein>
    <submittedName>
        <fullName evidence="2">Uncharacterized protein</fullName>
    </submittedName>
</protein>
<name>A0ABR4D402_9PEZI</name>
<dbReference type="GeneID" id="98128694"/>
<feature type="chain" id="PRO_5047208384" evidence="1">
    <location>
        <begin position="20"/>
        <end position="224"/>
    </location>
</feature>
<reference evidence="2 3" key="1">
    <citation type="journal article" date="2024" name="Commun. Biol.">
        <title>Comparative genomic analysis of thermophilic fungi reveals convergent evolutionary adaptations and gene losses.</title>
        <authorList>
            <person name="Steindorff A.S."/>
            <person name="Aguilar-Pontes M.V."/>
            <person name="Robinson A.J."/>
            <person name="Andreopoulos B."/>
            <person name="LaButti K."/>
            <person name="Kuo A."/>
            <person name="Mondo S."/>
            <person name="Riley R."/>
            <person name="Otillar R."/>
            <person name="Haridas S."/>
            <person name="Lipzen A."/>
            <person name="Grimwood J."/>
            <person name="Schmutz J."/>
            <person name="Clum A."/>
            <person name="Reid I.D."/>
            <person name="Moisan M.C."/>
            <person name="Butler G."/>
            <person name="Nguyen T.T.M."/>
            <person name="Dewar K."/>
            <person name="Conant G."/>
            <person name="Drula E."/>
            <person name="Henrissat B."/>
            <person name="Hansel C."/>
            <person name="Singer S."/>
            <person name="Hutchinson M.I."/>
            <person name="de Vries R.P."/>
            <person name="Natvig D.O."/>
            <person name="Powell A.J."/>
            <person name="Tsang A."/>
            <person name="Grigoriev I.V."/>
        </authorList>
    </citation>
    <scope>NUCLEOTIDE SEQUENCE [LARGE SCALE GENOMIC DNA]</scope>
    <source>
        <strain evidence="2 3">ATCC 22073</strain>
    </source>
</reference>
<dbReference type="PANTHER" id="PTHR39599:SF2">
    <property type="entry name" value="ANCHORED PROTEIN, PUTATIVE (AFU_ORTHOLOGUE AFUA_1G09650)-RELATED"/>
    <property type="match status" value="1"/>
</dbReference>
<comment type="caution">
    <text evidence="2">The sequence shown here is derived from an EMBL/GenBank/DDBJ whole genome shotgun (WGS) entry which is preliminary data.</text>
</comment>
<dbReference type="RefSeq" id="XP_070863466.1">
    <property type="nucleotide sequence ID" value="XM_071014050.1"/>
</dbReference>
<accession>A0ABR4D402</accession>
<dbReference type="PANTHER" id="PTHR39599">
    <property type="entry name" value="GPI-ANCHORED PROTEIN (EUROFUNG)-RELATED-RELATED"/>
    <property type="match status" value="1"/>
</dbReference>